<evidence type="ECO:0000256" key="1">
    <source>
        <dbReference type="ARBA" id="ARBA00004496"/>
    </source>
</evidence>
<evidence type="ECO:0000256" key="4">
    <source>
        <dbReference type="ARBA" id="ARBA00022448"/>
    </source>
</evidence>
<keyword evidence="5 7" id="KW-0963">Cytoplasm</keyword>
<dbReference type="Pfam" id="PF01895">
    <property type="entry name" value="PhoU"/>
    <property type="match status" value="2"/>
</dbReference>
<accession>A0A1H8CR64</accession>
<evidence type="ECO:0000313" key="10">
    <source>
        <dbReference type="Proteomes" id="UP000199695"/>
    </source>
</evidence>
<dbReference type="AlphaFoldDB" id="A0A1H8CR64"/>
<evidence type="ECO:0000256" key="7">
    <source>
        <dbReference type="PIRNR" id="PIRNR003107"/>
    </source>
</evidence>
<dbReference type="FunFam" id="1.20.58.220:FF:000004">
    <property type="entry name" value="Phosphate-specific transport system accessory protein PhoU"/>
    <property type="match status" value="1"/>
</dbReference>
<evidence type="ECO:0000259" key="8">
    <source>
        <dbReference type="Pfam" id="PF01895"/>
    </source>
</evidence>
<reference evidence="9 10" key="1">
    <citation type="submission" date="2016-10" db="EMBL/GenBank/DDBJ databases">
        <authorList>
            <person name="de Groot N.N."/>
        </authorList>
    </citation>
    <scope>NUCLEOTIDE SEQUENCE [LARGE SCALE GENOMIC DNA]</scope>
    <source>
        <strain evidence="9 10">DSM 46701</strain>
    </source>
</reference>
<evidence type="ECO:0000256" key="5">
    <source>
        <dbReference type="ARBA" id="ARBA00022490"/>
    </source>
</evidence>
<comment type="subcellular location">
    <subcellularLocation>
        <location evidence="1 7">Cytoplasm</location>
    </subcellularLocation>
</comment>
<dbReference type="InterPro" id="IPR028366">
    <property type="entry name" value="PhoU"/>
</dbReference>
<feature type="domain" description="PhoU" evidence="8">
    <location>
        <begin position="121"/>
        <end position="206"/>
    </location>
</feature>
<dbReference type="RefSeq" id="WP_089966175.1">
    <property type="nucleotide sequence ID" value="NZ_FOCQ01000004.1"/>
</dbReference>
<evidence type="ECO:0000256" key="2">
    <source>
        <dbReference type="ARBA" id="ARBA00008107"/>
    </source>
</evidence>
<evidence type="ECO:0000256" key="6">
    <source>
        <dbReference type="ARBA" id="ARBA00022592"/>
    </source>
</evidence>
<dbReference type="OrthoDB" id="9814256at2"/>
<comment type="similarity">
    <text evidence="2 7">Belongs to the PhoU family.</text>
</comment>
<protein>
    <recommendedName>
        <fullName evidence="7">Phosphate-specific transport system accessory protein PhoU</fullName>
    </recommendedName>
</protein>
<name>A0A1H8CR64_9BACL</name>
<dbReference type="NCBIfam" id="TIGR02135">
    <property type="entry name" value="phoU_full"/>
    <property type="match status" value="1"/>
</dbReference>
<dbReference type="PANTHER" id="PTHR42930:SF3">
    <property type="entry name" value="PHOSPHATE-SPECIFIC TRANSPORT SYSTEM ACCESSORY PROTEIN PHOU"/>
    <property type="match status" value="1"/>
</dbReference>
<keyword evidence="10" id="KW-1185">Reference proteome</keyword>
<dbReference type="PANTHER" id="PTHR42930">
    <property type="entry name" value="PHOSPHATE-SPECIFIC TRANSPORT SYSTEM ACCESSORY PROTEIN PHOU"/>
    <property type="match status" value="1"/>
</dbReference>
<comment type="function">
    <text evidence="7">Plays a role in the regulation of phosphate uptake.</text>
</comment>
<dbReference type="GO" id="GO:0030643">
    <property type="term" value="P:intracellular phosphate ion homeostasis"/>
    <property type="evidence" value="ECO:0007669"/>
    <property type="project" value="InterPro"/>
</dbReference>
<feature type="domain" description="PhoU" evidence="8">
    <location>
        <begin position="16"/>
        <end position="103"/>
    </location>
</feature>
<dbReference type="EMBL" id="FOCQ01000004">
    <property type="protein sequence ID" value="SEM97525.1"/>
    <property type="molecule type" value="Genomic_DNA"/>
</dbReference>
<keyword evidence="4 7" id="KW-0813">Transport</keyword>
<dbReference type="GO" id="GO:0006817">
    <property type="term" value="P:phosphate ion transport"/>
    <property type="evidence" value="ECO:0007669"/>
    <property type="project" value="UniProtKB-KW"/>
</dbReference>
<dbReference type="InterPro" id="IPR026022">
    <property type="entry name" value="PhoU_dom"/>
</dbReference>
<proteinExistence type="inferred from homology"/>
<dbReference type="Gene3D" id="1.20.58.220">
    <property type="entry name" value="Phosphate transport system protein phou homolog 2, domain 2"/>
    <property type="match status" value="1"/>
</dbReference>
<evidence type="ECO:0000256" key="3">
    <source>
        <dbReference type="ARBA" id="ARBA00011738"/>
    </source>
</evidence>
<dbReference type="InterPro" id="IPR038078">
    <property type="entry name" value="PhoU-like_sf"/>
</dbReference>
<evidence type="ECO:0000313" key="9">
    <source>
        <dbReference type="EMBL" id="SEM97525.1"/>
    </source>
</evidence>
<dbReference type="STRING" id="1173111.SAMN05444955_10470"/>
<comment type="subunit">
    <text evidence="3 7">Homodimer.</text>
</comment>
<keyword evidence="6 7" id="KW-0592">Phosphate transport</keyword>
<gene>
    <name evidence="9" type="ORF">SAMN05444955_10470</name>
</gene>
<dbReference type="GO" id="GO:0045936">
    <property type="term" value="P:negative regulation of phosphate metabolic process"/>
    <property type="evidence" value="ECO:0007669"/>
    <property type="project" value="InterPro"/>
</dbReference>
<dbReference type="PIRSF" id="PIRSF003107">
    <property type="entry name" value="PhoU"/>
    <property type="match status" value="1"/>
</dbReference>
<dbReference type="SUPFAM" id="SSF109755">
    <property type="entry name" value="PhoU-like"/>
    <property type="match status" value="1"/>
</dbReference>
<sequence length="218" mass="24297">MARHFDQSLQDVKKLLLEMGARVEIAIDKAVKSLASLHVPMAQMVCSEDQKIDELELQIDDTVAKLIATQQPVAKDLRLLIAAMKIASDMERMADLAVNIAQVTIELKENNLGLFKELEDIPRMAKITQKMVHDGINSYIDGNIELAKSLAKTDDQVDQLYFAIIKELTAYLPGSNENAEVALKLCFVARYLERIADHATNIAESIVYIETGKQADLN</sequence>
<dbReference type="Proteomes" id="UP000199695">
    <property type="component" value="Unassembled WGS sequence"/>
</dbReference>
<dbReference type="GO" id="GO:0005737">
    <property type="term" value="C:cytoplasm"/>
    <property type="evidence" value="ECO:0007669"/>
    <property type="project" value="UniProtKB-SubCell"/>
</dbReference>
<organism evidence="9 10">
    <name type="scientific">Lihuaxuella thermophila</name>
    <dbReference type="NCBI Taxonomy" id="1173111"/>
    <lineage>
        <taxon>Bacteria</taxon>
        <taxon>Bacillati</taxon>
        <taxon>Bacillota</taxon>
        <taxon>Bacilli</taxon>
        <taxon>Bacillales</taxon>
        <taxon>Thermoactinomycetaceae</taxon>
        <taxon>Lihuaxuella</taxon>
    </lineage>
</organism>